<accession>A0A418NWP7</accession>
<protein>
    <recommendedName>
        <fullName evidence="4">Lipoprotein</fullName>
    </recommendedName>
</protein>
<proteinExistence type="predicted"/>
<dbReference type="Proteomes" id="UP000286576">
    <property type="component" value="Unassembled WGS sequence"/>
</dbReference>
<comment type="caution">
    <text evidence="2">The sequence shown here is derived from an EMBL/GenBank/DDBJ whole genome shotgun (WGS) entry which is preliminary data.</text>
</comment>
<keyword evidence="3" id="KW-1185">Reference proteome</keyword>
<feature type="signal peptide" evidence="1">
    <location>
        <begin position="1"/>
        <end position="19"/>
    </location>
</feature>
<feature type="chain" id="PRO_5019539103" description="Lipoprotein" evidence="1">
    <location>
        <begin position="20"/>
        <end position="105"/>
    </location>
</feature>
<reference evidence="2 3" key="1">
    <citation type="submission" date="2018-08" db="EMBL/GenBank/DDBJ databases">
        <title>Erythrobacter zhengii sp.nov., a bacterium isolated from deep-sea sediment.</title>
        <authorList>
            <person name="Fang C."/>
            <person name="Wu Y.-H."/>
            <person name="Sun C."/>
            <person name="Wang H."/>
            <person name="Cheng H."/>
            <person name="Meng F.-X."/>
            <person name="Wang C.-S."/>
            <person name="Xu X.-W."/>
        </authorList>
    </citation>
    <scope>NUCLEOTIDE SEQUENCE [LARGE SCALE GENOMIC DNA]</scope>
    <source>
        <strain evidence="2 3">V18</strain>
    </source>
</reference>
<keyword evidence="1" id="KW-0732">Signal</keyword>
<name>A0A418NWP7_9SPHN</name>
<organism evidence="2 3">
    <name type="scientific">Aurantiacibacter zhengii</name>
    <dbReference type="NCBI Taxonomy" id="2307003"/>
    <lineage>
        <taxon>Bacteria</taxon>
        <taxon>Pseudomonadati</taxon>
        <taxon>Pseudomonadota</taxon>
        <taxon>Alphaproteobacteria</taxon>
        <taxon>Sphingomonadales</taxon>
        <taxon>Erythrobacteraceae</taxon>
        <taxon>Aurantiacibacter</taxon>
    </lineage>
</organism>
<gene>
    <name evidence="2" type="ORF">D2V07_01825</name>
</gene>
<dbReference type="RefSeq" id="WP_119584302.1">
    <property type="nucleotide sequence ID" value="NZ_QXFL01000001.1"/>
</dbReference>
<evidence type="ECO:0000256" key="1">
    <source>
        <dbReference type="SAM" id="SignalP"/>
    </source>
</evidence>
<sequence length="105" mass="12139">MRFSWIISIASLMSLNACADKSSQGYQYSNDDPQVQFALRDAKENYPEYFNILEETSSTEHFRARVVYGKDVECVAFENNSSVLIHIDLPLYCFRKGSEELVRKL</sequence>
<evidence type="ECO:0000313" key="2">
    <source>
        <dbReference type="EMBL" id="RIV89023.1"/>
    </source>
</evidence>
<evidence type="ECO:0008006" key="4">
    <source>
        <dbReference type="Google" id="ProtNLM"/>
    </source>
</evidence>
<evidence type="ECO:0000313" key="3">
    <source>
        <dbReference type="Proteomes" id="UP000286576"/>
    </source>
</evidence>
<dbReference type="AlphaFoldDB" id="A0A418NWP7"/>
<dbReference type="EMBL" id="QXFL01000001">
    <property type="protein sequence ID" value="RIV89023.1"/>
    <property type="molecule type" value="Genomic_DNA"/>
</dbReference>